<reference evidence="3" key="2">
    <citation type="submission" date="2025-09" db="UniProtKB">
        <authorList>
            <consortium name="Ensembl"/>
        </authorList>
    </citation>
    <scope>IDENTIFICATION</scope>
</reference>
<feature type="region of interest" description="Disordered" evidence="1">
    <location>
        <begin position="1"/>
        <end position="32"/>
    </location>
</feature>
<evidence type="ECO:0000256" key="2">
    <source>
        <dbReference type="SAM" id="Phobius"/>
    </source>
</evidence>
<name>A0A8C5TAJ1_9PASS</name>
<keyword evidence="2" id="KW-1133">Transmembrane helix</keyword>
<dbReference type="Proteomes" id="UP000694560">
    <property type="component" value="Unplaced"/>
</dbReference>
<accession>A0A8C5TAJ1</accession>
<dbReference type="Ensembl" id="ENSMCST00000004212.1">
    <property type="protein sequence ID" value="ENSMCSP00000004116.1"/>
    <property type="gene ID" value="ENSMCSG00000002941.1"/>
</dbReference>
<protein>
    <submittedName>
        <fullName evidence="3">Uncharacterized protein</fullName>
    </submittedName>
</protein>
<organism evidence="3 4">
    <name type="scientific">Malurus cyaneus samueli</name>
    <dbReference type="NCBI Taxonomy" id="2593467"/>
    <lineage>
        <taxon>Eukaryota</taxon>
        <taxon>Metazoa</taxon>
        <taxon>Chordata</taxon>
        <taxon>Craniata</taxon>
        <taxon>Vertebrata</taxon>
        <taxon>Euteleostomi</taxon>
        <taxon>Archelosauria</taxon>
        <taxon>Archosauria</taxon>
        <taxon>Dinosauria</taxon>
        <taxon>Saurischia</taxon>
        <taxon>Theropoda</taxon>
        <taxon>Coelurosauria</taxon>
        <taxon>Aves</taxon>
        <taxon>Neognathae</taxon>
        <taxon>Neoaves</taxon>
        <taxon>Telluraves</taxon>
        <taxon>Australaves</taxon>
        <taxon>Passeriformes</taxon>
        <taxon>Meliphagoidea</taxon>
        <taxon>Maluridae</taxon>
        <taxon>Malurus</taxon>
    </lineage>
</organism>
<reference evidence="3" key="1">
    <citation type="submission" date="2025-08" db="UniProtKB">
        <authorList>
            <consortium name="Ensembl"/>
        </authorList>
    </citation>
    <scope>IDENTIFICATION</scope>
</reference>
<keyword evidence="2" id="KW-0472">Membrane</keyword>
<feature type="compositionally biased region" description="Basic and acidic residues" evidence="1">
    <location>
        <begin position="1"/>
        <end position="25"/>
    </location>
</feature>
<proteinExistence type="predicted"/>
<feature type="transmembrane region" description="Helical" evidence="2">
    <location>
        <begin position="108"/>
        <end position="132"/>
    </location>
</feature>
<evidence type="ECO:0000313" key="3">
    <source>
        <dbReference type="Ensembl" id="ENSMCSP00000004116.1"/>
    </source>
</evidence>
<sequence length="135" mass="15879">FTSEQPNRKLQTEAELERRQGKDQIKQGTRNPSVCPPKMMGAMWGKANACVQNKEPYYTKLDFKFTFSLLIIRIIHFFLDQTSTVHCIMSLPLLYNGKRKYRIIYSDIVYQHINLCCILSHFPYMALTILSFNMF</sequence>
<evidence type="ECO:0000313" key="4">
    <source>
        <dbReference type="Proteomes" id="UP000694560"/>
    </source>
</evidence>
<evidence type="ECO:0000256" key="1">
    <source>
        <dbReference type="SAM" id="MobiDB-lite"/>
    </source>
</evidence>
<keyword evidence="2" id="KW-0812">Transmembrane</keyword>
<keyword evidence="4" id="KW-1185">Reference proteome</keyword>
<dbReference type="AlphaFoldDB" id="A0A8C5TAJ1"/>